<dbReference type="GO" id="GO:0016491">
    <property type="term" value="F:oxidoreductase activity"/>
    <property type="evidence" value="ECO:0007669"/>
    <property type="project" value="UniProtKB-KW"/>
</dbReference>
<dbReference type="SUPFAM" id="SSF51905">
    <property type="entry name" value="FAD/NAD(P)-binding domain"/>
    <property type="match status" value="1"/>
</dbReference>
<dbReference type="NCBIfam" id="TIGR03467">
    <property type="entry name" value="HpnE"/>
    <property type="match status" value="1"/>
</dbReference>
<dbReference type="EC" id="1.17.8.1" evidence="2"/>
<name>A0A9E9LV53_9BURK</name>
<organism evidence="2 3">
    <name type="scientific">Oxalobacter vibrioformis</name>
    <dbReference type="NCBI Taxonomy" id="933080"/>
    <lineage>
        <taxon>Bacteria</taxon>
        <taxon>Pseudomonadati</taxon>
        <taxon>Pseudomonadota</taxon>
        <taxon>Betaproteobacteria</taxon>
        <taxon>Burkholderiales</taxon>
        <taxon>Oxalobacteraceae</taxon>
        <taxon>Oxalobacter</taxon>
    </lineage>
</organism>
<evidence type="ECO:0000313" key="3">
    <source>
        <dbReference type="Proteomes" id="UP001156215"/>
    </source>
</evidence>
<dbReference type="Pfam" id="PF01593">
    <property type="entry name" value="Amino_oxidase"/>
    <property type="match status" value="1"/>
</dbReference>
<dbReference type="PANTHER" id="PTHR42923:SF47">
    <property type="entry name" value="BLR3003 PROTEIN"/>
    <property type="match status" value="1"/>
</dbReference>
<dbReference type="Gene3D" id="1.10.405.20">
    <property type="match status" value="1"/>
</dbReference>
<dbReference type="InterPro" id="IPR036188">
    <property type="entry name" value="FAD/NAD-bd_sf"/>
</dbReference>
<dbReference type="InterPro" id="IPR002937">
    <property type="entry name" value="Amino_oxidase"/>
</dbReference>
<keyword evidence="2" id="KW-0560">Oxidoreductase</keyword>
<dbReference type="PANTHER" id="PTHR42923">
    <property type="entry name" value="PROTOPORPHYRINOGEN OXIDASE"/>
    <property type="match status" value="1"/>
</dbReference>
<dbReference type="AlphaFoldDB" id="A0A9E9LV53"/>
<dbReference type="EMBL" id="CP098242">
    <property type="protein sequence ID" value="WAW10265.1"/>
    <property type="molecule type" value="Genomic_DNA"/>
</dbReference>
<dbReference type="KEGG" id="ovb:NB640_00945"/>
<reference evidence="2" key="1">
    <citation type="journal article" date="2022" name="Front. Microbiol.">
        <title>New perspectives on an old grouping: The genomic and phenotypic variability of Oxalobacter formigenes and the implications for calcium oxalate stone prevention.</title>
        <authorList>
            <person name="Chmiel J.A."/>
            <person name="Carr C."/>
            <person name="Stuivenberg G.A."/>
            <person name="Venema R."/>
            <person name="Chanyi R.M."/>
            <person name="Al K.F."/>
            <person name="Giguere D."/>
            <person name="Say H."/>
            <person name="Akouris P.P."/>
            <person name="Dominguez Romero S.A."/>
            <person name="Kwong A."/>
            <person name="Tai V."/>
            <person name="Koval S.F."/>
            <person name="Razvi H."/>
            <person name="Bjazevic J."/>
            <person name="Burton J.P."/>
        </authorList>
    </citation>
    <scope>NUCLEOTIDE SEQUENCE</scope>
    <source>
        <strain evidence="2">WoOx3</strain>
    </source>
</reference>
<dbReference type="Gene3D" id="3.50.50.60">
    <property type="entry name" value="FAD/NAD(P)-binding domain"/>
    <property type="match status" value="2"/>
</dbReference>
<dbReference type="InterPro" id="IPR017830">
    <property type="entry name" value="SQase_HpnE"/>
</dbReference>
<proteinExistence type="predicted"/>
<keyword evidence="3" id="KW-1185">Reference proteome</keyword>
<sequence>MSVTDQQKVAVIGAGWAGCAAAVALADAGAAVTVFESRTTPGGRARRVEADGRTLDNGQHILLGAYTETLRLMKKVGVNPDTALLRLPLQMCYPPGTDGMAFVTSALPAPLHLLGALLRADGLEMADKIALARFTSAARWINWTLNEDCAVTTLLERFDQTVRLYRLLWKPLCISALNTLPEQASAQIFLNILRDSIGARRAASDMLIPRLDFSALFPDPALAFVRQRGSTVIEGKTVRSLCQTPAGWEVDSEVFDAVVVATSAAAASTLLSRQMDMVRFDALEFEPIHTCYFGYSPDTRLPRAFFALKDDAQSGKWGQFVFDRGWLDVAHAGIFAVVISTSSSTSSLTRQALEADVARQLADQLKMPQLAFPLWAQTVSERQATFVCKPALVRPEMKSGLPGLVFAGDYVRSEYPGTLESAARSGVQAAACVLAGDWG</sequence>
<feature type="domain" description="Amine oxidase" evidence="1">
    <location>
        <begin position="17"/>
        <end position="434"/>
    </location>
</feature>
<dbReference type="InterPro" id="IPR050464">
    <property type="entry name" value="Zeta_carotene_desat/Oxidored"/>
</dbReference>
<dbReference type="Gene3D" id="3.90.660.10">
    <property type="match status" value="1"/>
</dbReference>
<protein>
    <submittedName>
        <fullName evidence="2">Hydroxysqualene dehydroxylase HpnE</fullName>
        <ecNumber evidence="2">1.17.8.1</ecNumber>
    </submittedName>
</protein>
<evidence type="ECO:0000313" key="2">
    <source>
        <dbReference type="EMBL" id="WAW10265.1"/>
    </source>
</evidence>
<gene>
    <name evidence="2" type="primary">hpnE</name>
    <name evidence="2" type="ORF">NB640_00945</name>
</gene>
<evidence type="ECO:0000259" key="1">
    <source>
        <dbReference type="Pfam" id="PF01593"/>
    </source>
</evidence>
<dbReference type="RefSeq" id="WP_269309273.1">
    <property type="nucleotide sequence ID" value="NZ_CP098242.1"/>
</dbReference>
<accession>A0A9E9LV53</accession>
<dbReference type="Proteomes" id="UP001156215">
    <property type="component" value="Chromosome"/>
</dbReference>